<keyword evidence="4" id="KW-1185">Reference proteome</keyword>
<feature type="transmembrane region" description="Helical" evidence="2">
    <location>
        <begin position="619"/>
        <end position="643"/>
    </location>
</feature>
<keyword evidence="2" id="KW-0472">Membrane</keyword>
<dbReference type="PROSITE" id="PS50948">
    <property type="entry name" value="PAN"/>
    <property type="match status" value="1"/>
</dbReference>
<evidence type="ECO:0000313" key="4">
    <source>
        <dbReference type="Proteomes" id="UP000749559"/>
    </source>
</evidence>
<name>A0A8J1XRV8_OWEFU</name>
<keyword evidence="2" id="KW-1133">Transmembrane helix</keyword>
<dbReference type="Proteomes" id="UP000749559">
    <property type="component" value="Unassembled WGS sequence"/>
</dbReference>
<dbReference type="AlphaFoldDB" id="A0A8J1XRV8"/>
<feature type="region of interest" description="Disordered" evidence="1">
    <location>
        <begin position="431"/>
        <end position="458"/>
    </location>
</feature>
<evidence type="ECO:0000313" key="3">
    <source>
        <dbReference type="EMBL" id="CAH1790051.1"/>
    </source>
</evidence>
<dbReference type="SMART" id="SM00034">
    <property type="entry name" value="CLECT"/>
    <property type="match status" value="1"/>
</dbReference>
<evidence type="ECO:0000256" key="1">
    <source>
        <dbReference type="SAM" id="MobiDB-lite"/>
    </source>
</evidence>
<dbReference type="EMBL" id="CAIIXF020000007">
    <property type="protein sequence ID" value="CAH1790051.1"/>
    <property type="molecule type" value="Genomic_DNA"/>
</dbReference>
<feature type="region of interest" description="Disordered" evidence="1">
    <location>
        <begin position="502"/>
        <end position="537"/>
    </location>
</feature>
<dbReference type="InterPro" id="IPR016186">
    <property type="entry name" value="C-type_lectin-like/link_sf"/>
</dbReference>
<reference evidence="3" key="1">
    <citation type="submission" date="2022-03" db="EMBL/GenBank/DDBJ databases">
        <authorList>
            <person name="Martin C."/>
        </authorList>
    </citation>
    <scope>NUCLEOTIDE SEQUENCE</scope>
</reference>
<gene>
    <name evidence="3" type="ORF">OFUS_LOCUS15312</name>
</gene>
<dbReference type="CDD" id="cd00037">
    <property type="entry name" value="CLECT"/>
    <property type="match status" value="1"/>
</dbReference>
<dbReference type="InterPro" id="IPR016187">
    <property type="entry name" value="CTDL_fold"/>
</dbReference>
<sequence length="684" mass="75966">MRTRRPFTWDYLIAEICVFILWTSYITSQELVPVCENEERCLLWGETSRCYCLSPELVSQEDIEMLSCNDVSTGLSLESNAEFRVVQEWLQRTNASDVSVVTSARYDYDKLKWVWGDAAAATEVDPLVFDNTNFTSAELSQEGGGVYIILDAEIWFSPRFTLPDTGEPHYQYNIVCESDASVEAKGIHYTLYAVPVSWQVAEQACEHVQQTMVLFQNKSYFDLVTNVLRPSEPYWTGLKQLTEVTNNGGITPDDAWVSDTILENLPTLKIEEPDRCLTVLANLTWISDHCSENHTFICKGHAGKCEFADPMQGYKYVDKVQTNMRFVVLSKCLEECMMNTSCMSVAFNGPTTGSAIGICTHNAGNNMTNPEKLKNESSMTGWYHYEKTCFTGSVTYQLPFDPIASTQKSTTLGQDSVTYGISTVSNLRSTTDLSTRVSTAESSTELASDSTTTLPSKETTIELSSLSLPSTSIDPSIATSMSTSTDGATRITSLFVISSTGESVQSSIPRSNSETSALPPRERPSANNAPDFLPPSEMTTLMNNMVTVTDSDHHIDHNASANAVEDYIQPSLSITEEAHATSTASIDNSSKQAEFHRHTQPHPRFRVLDPDKRSSATGMGIIAISFLVFVIIGIVFLDLPALVRDIKRGKKNFSTLFRQLREKKRHFSTDIETVQIGLNDESNI</sequence>
<dbReference type="InterPro" id="IPR018378">
    <property type="entry name" value="C-type_lectin_CS"/>
</dbReference>
<dbReference type="Pfam" id="PF00059">
    <property type="entry name" value="Lectin_C"/>
    <property type="match status" value="1"/>
</dbReference>
<dbReference type="InterPro" id="IPR003609">
    <property type="entry name" value="Pan_app"/>
</dbReference>
<dbReference type="Gene3D" id="3.10.100.10">
    <property type="entry name" value="Mannose-Binding Protein A, subunit A"/>
    <property type="match status" value="1"/>
</dbReference>
<dbReference type="PROSITE" id="PS50041">
    <property type="entry name" value="C_TYPE_LECTIN_2"/>
    <property type="match status" value="1"/>
</dbReference>
<keyword evidence="2" id="KW-0812">Transmembrane</keyword>
<comment type="caution">
    <text evidence="3">The sequence shown here is derived from an EMBL/GenBank/DDBJ whole genome shotgun (WGS) entry which is preliminary data.</text>
</comment>
<feature type="compositionally biased region" description="Polar residues" evidence="1">
    <location>
        <begin position="502"/>
        <end position="516"/>
    </location>
</feature>
<dbReference type="PROSITE" id="PS00615">
    <property type="entry name" value="C_TYPE_LECTIN_1"/>
    <property type="match status" value="1"/>
</dbReference>
<dbReference type="SUPFAM" id="SSF56436">
    <property type="entry name" value="C-type lectin-like"/>
    <property type="match status" value="1"/>
</dbReference>
<protein>
    <submittedName>
        <fullName evidence="3">Uncharacterized protein</fullName>
    </submittedName>
</protein>
<proteinExistence type="predicted"/>
<dbReference type="InterPro" id="IPR001304">
    <property type="entry name" value="C-type_lectin-like"/>
</dbReference>
<accession>A0A8J1XRV8</accession>
<evidence type="ECO:0000256" key="2">
    <source>
        <dbReference type="SAM" id="Phobius"/>
    </source>
</evidence>
<organism evidence="3 4">
    <name type="scientific">Owenia fusiformis</name>
    <name type="common">Polychaete worm</name>
    <dbReference type="NCBI Taxonomy" id="6347"/>
    <lineage>
        <taxon>Eukaryota</taxon>
        <taxon>Metazoa</taxon>
        <taxon>Spiralia</taxon>
        <taxon>Lophotrochozoa</taxon>
        <taxon>Annelida</taxon>
        <taxon>Polychaeta</taxon>
        <taxon>Sedentaria</taxon>
        <taxon>Canalipalpata</taxon>
        <taxon>Sabellida</taxon>
        <taxon>Oweniida</taxon>
        <taxon>Oweniidae</taxon>
        <taxon>Owenia</taxon>
    </lineage>
</organism>